<name>A0ABV4TM76_9FLAO</name>
<evidence type="ECO:0000256" key="1">
    <source>
        <dbReference type="SAM" id="Coils"/>
    </source>
</evidence>
<dbReference type="Proteomes" id="UP001574170">
    <property type="component" value="Unassembled WGS sequence"/>
</dbReference>
<keyword evidence="4" id="KW-1185">Reference proteome</keyword>
<organism evidence="3 4">
    <name type="scientific">Flavobacterium magnesitis</name>
    <dbReference type="NCBI Taxonomy" id="3138077"/>
    <lineage>
        <taxon>Bacteria</taxon>
        <taxon>Pseudomonadati</taxon>
        <taxon>Bacteroidota</taxon>
        <taxon>Flavobacteriia</taxon>
        <taxon>Flavobacteriales</taxon>
        <taxon>Flavobacteriaceae</taxon>
        <taxon>Flavobacterium</taxon>
    </lineage>
</organism>
<dbReference type="Gene3D" id="2.60.120.260">
    <property type="entry name" value="Galactose-binding domain-like"/>
    <property type="match status" value="1"/>
</dbReference>
<evidence type="ECO:0000313" key="3">
    <source>
        <dbReference type="EMBL" id="MFA9195235.1"/>
    </source>
</evidence>
<feature type="chain" id="PRO_5047459029" evidence="2">
    <location>
        <begin position="22"/>
        <end position="530"/>
    </location>
</feature>
<feature type="signal peptide" evidence="2">
    <location>
        <begin position="1"/>
        <end position="21"/>
    </location>
</feature>
<feature type="coiled-coil region" evidence="1">
    <location>
        <begin position="232"/>
        <end position="259"/>
    </location>
</feature>
<dbReference type="RefSeq" id="WP_373392369.1">
    <property type="nucleotide sequence ID" value="NZ_JBCFQK010000019.1"/>
</dbReference>
<gene>
    <name evidence="3" type="ORF">AAGV33_12535</name>
</gene>
<comment type="caution">
    <text evidence="3">The sequence shown here is derived from an EMBL/GenBank/DDBJ whole genome shotgun (WGS) entry which is preliminary data.</text>
</comment>
<evidence type="ECO:0000313" key="4">
    <source>
        <dbReference type="Proteomes" id="UP001574170"/>
    </source>
</evidence>
<accession>A0ABV4TM76</accession>
<reference evidence="3 4" key="1">
    <citation type="submission" date="2024-04" db="EMBL/GenBank/DDBJ databases">
        <title>New Clade of Flavobacterium.</title>
        <authorList>
            <person name="Matos L."/>
            <person name="Proenca D.N."/>
            <person name="Fransisco R.M."/>
            <person name="Chung A.P."/>
            <person name="Maccario L."/>
            <person name="Sorensen S.J."/>
            <person name="Morais P.V."/>
        </authorList>
    </citation>
    <scope>NUCLEOTIDE SEQUENCE [LARGE SCALE GENOMIC DNA]</scope>
    <source>
        <strain evidence="3 4">FBOR7N2.3</strain>
    </source>
</reference>
<keyword evidence="1" id="KW-0175">Coiled coil</keyword>
<proteinExistence type="predicted"/>
<sequence>MRKYILFIVIISFAFATNLNAQKKGSYKKVLDWGYWQAEQPEYEMSLEKNVEFINENILTIKSVKSKIDGFGTLMKTTKSDLYLGKTVKMTADVKSENVKSWAGLWMRVDYYDSNVLAFDNMEKRPIKGTSDWKKYEIVLFVPVEATSISYGVLLAGTGQVWFKDVKFEIVDDTVPETGINKGRENKVLSFEAKAKAIGNEIKRITDEEKSTLKAEVSSIDKEIEEGIISKEKAAELKLKKAQEHAVNIETKVAVEQEKLNQLVQDKVDGKIGEEVDPKKKGSTLILGSNNGSFDNSREINLASMKFYYGHDDKLNRHIKRTTSQIVFAVGANNLITDEAVENSDFKYARSHFYEWGLTYNTRILKNDNLLHAKYGLSLMYNNLRPTDNRNFQVNGNQTDLVINPVDLKDSRFRNVNLVVPLHLEFDFTKPTVINDKTYFKSHDSFRLGVGGYFGVNLKSKQILKYDIDEYVSREVTKGNFNTNDFIYGLSTYVGYKATSLYLKYDLNPLFKDNAVKQNNVSLGLRFDFN</sequence>
<dbReference type="EMBL" id="JBCFQK010000019">
    <property type="protein sequence ID" value="MFA9195235.1"/>
    <property type="molecule type" value="Genomic_DNA"/>
</dbReference>
<evidence type="ECO:0000256" key="2">
    <source>
        <dbReference type="SAM" id="SignalP"/>
    </source>
</evidence>
<keyword evidence="2" id="KW-0732">Signal</keyword>
<protein>
    <submittedName>
        <fullName evidence="3">OmpH family outer membrane protein</fullName>
    </submittedName>
</protein>